<accession>A0AAU8BUC4</accession>
<keyword evidence="1" id="KW-0812">Transmembrane</keyword>
<dbReference type="EMBL" id="CP115922">
    <property type="protein sequence ID" value="XCD19224.1"/>
    <property type="molecule type" value="Genomic_DNA"/>
</dbReference>
<geneLocation type="plasmid" evidence="2">
    <name>p1</name>
</geneLocation>
<keyword evidence="1" id="KW-1133">Transmembrane helix</keyword>
<gene>
    <name evidence="2" type="ORF">PG915_23980</name>
</gene>
<keyword evidence="2" id="KW-0614">Plasmid</keyword>
<protein>
    <submittedName>
        <fullName evidence="2">Uncharacterized protein</fullName>
    </submittedName>
</protein>
<organism evidence="2">
    <name type="scientific">Vibrio chaetopteri</name>
    <dbReference type="NCBI Taxonomy" id="3016528"/>
    <lineage>
        <taxon>Bacteria</taxon>
        <taxon>Pseudomonadati</taxon>
        <taxon>Pseudomonadota</taxon>
        <taxon>Gammaproteobacteria</taxon>
        <taxon>Vibrionales</taxon>
        <taxon>Vibrionaceae</taxon>
        <taxon>Vibrio</taxon>
    </lineage>
</organism>
<sequence>MIDNIVGIKVYKEDYIKSVGKCYTQIAIFYTIIVFLLAFACIPEIDSEATGGTYIFLLFMRILLSVIVLFVVAMLTMSTVLKRVGMMFGYYIPLPDEDFAAWSDFDLLNTEQKKKLMKLASEHAEVHEFVEKIFEQDREPRYYEFKCLASIVTRKDEMETERRFKSEFSEA</sequence>
<evidence type="ECO:0000256" key="1">
    <source>
        <dbReference type="SAM" id="Phobius"/>
    </source>
</evidence>
<evidence type="ECO:0000313" key="2">
    <source>
        <dbReference type="EMBL" id="XCD19224.1"/>
    </source>
</evidence>
<feature type="transmembrane region" description="Helical" evidence="1">
    <location>
        <begin position="54"/>
        <end position="77"/>
    </location>
</feature>
<proteinExistence type="predicted"/>
<feature type="transmembrane region" description="Helical" evidence="1">
    <location>
        <begin position="22"/>
        <end position="42"/>
    </location>
</feature>
<dbReference type="KEGG" id="vck:PG915_23980"/>
<dbReference type="RefSeq" id="WP_353500342.1">
    <property type="nucleotide sequence ID" value="NZ_CP115922.1"/>
</dbReference>
<dbReference type="AlphaFoldDB" id="A0AAU8BUC4"/>
<name>A0AAU8BUC4_9VIBR</name>
<reference evidence="2" key="1">
    <citation type="submission" date="2023-01" db="EMBL/GenBank/DDBJ databases">
        <title>Vibrio sp. CB1-14 genome sequencing.</title>
        <authorList>
            <person name="Otstavnykh N."/>
            <person name="Isaeva M."/>
            <person name="Meleshko D."/>
        </authorList>
    </citation>
    <scope>NUCLEOTIDE SEQUENCE</scope>
    <source>
        <strain evidence="2">CB1-14</strain>
        <plasmid evidence="2">p1</plasmid>
    </source>
</reference>
<keyword evidence="1" id="KW-0472">Membrane</keyword>